<dbReference type="Gene3D" id="3.10.20.520">
    <property type="entry name" value="Phenylacetic acid degradation B"/>
    <property type="match status" value="1"/>
</dbReference>
<dbReference type="EMBL" id="JBHSZG010000008">
    <property type="protein sequence ID" value="MFC7137922.1"/>
    <property type="molecule type" value="Genomic_DNA"/>
</dbReference>
<dbReference type="InterPro" id="IPR038693">
    <property type="entry name" value="PaaB_sf"/>
</dbReference>
<organism evidence="2 3">
    <name type="scientific">Halobaculum litoreum</name>
    <dbReference type="NCBI Taxonomy" id="3031998"/>
    <lineage>
        <taxon>Archaea</taxon>
        <taxon>Methanobacteriati</taxon>
        <taxon>Methanobacteriota</taxon>
        <taxon>Stenosarchaea group</taxon>
        <taxon>Halobacteria</taxon>
        <taxon>Halobacteriales</taxon>
        <taxon>Haloferacaceae</taxon>
        <taxon>Halobaculum</taxon>
    </lineage>
</organism>
<protein>
    <submittedName>
        <fullName evidence="2">Htur_1727 family rSAM-partnered candidate RiPP</fullName>
    </submittedName>
</protein>
<evidence type="ECO:0000313" key="2">
    <source>
        <dbReference type="EMBL" id="MFC7137922.1"/>
    </source>
</evidence>
<evidence type="ECO:0000313" key="3">
    <source>
        <dbReference type="Proteomes" id="UP001596368"/>
    </source>
</evidence>
<name>A0ABD5XS28_9EURY</name>
<gene>
    <name evidence="2" type="ORF">ACFQRB_18690</name>
</gene>
<evidence type="ECO:0000256" key="1">
    <source>
        <dbReference type="SAM" id="MobiDB-lite"/>
    </source>
</evidence>
<dbReference type="Pfam" id="PF06243">
    <property type="entry name" value="PaaB"/>
    <property type="match status" value="1"/>
</dbReference>
<reference evidence="2 3" key="1">
    <citation type="journal article" date="2019" name="Int. J. Syst. Evol. Microbiol.">
        <title>The Global Catalogue of Microorganisms (GCM) 10K type strain sequencing project: providing services to taxonomists for standard genome sequencing and annotation.</title>
        <authorList>
            <consortium name="The Broad Institute Genomics Platform"/>
            <consortium name="The Broad Institute Genome Sequencing Center for Infectious Disease"/>
            <person name="Wu L."/>
            <person name="Ma J."/>
        </authorList>
    </citation>
    <scope>NUCLEOTIDE SEQUENCE [LARGE SCALE GENOMIC DNA]</scope>
    <source>
        <strain evidence="2 3">DT92</strain>
    </source>
</reference>
<comment type="caution">
    <text evidence="2">The sequence shown here is derived from an EMBL/GenBank/DDBJ whole genome shotgun (WGS) entry which is preliminary data.</text>
</comment>
<feature type="region of interest" description="Disordered" evidence="1">
    <location>
        <begin position="80"/>
        <end position="114"/>
    </location>
</feature>
<dbReference type="InterPro" id="IPR009359">
    <property type="entry name" value="PaaB"/>
</dbReference>
<keyword evidence="3" id="KW-1185">Reference proteome</keyword>
<proteinExistence type="predicted"/>
<dbReference type="InterPro" id="IPR023976">
    <property type="entry name" value="CHP04031_Htur1727"/>
</dbReference>
<feature type="compositionally biased region" description="Low complexity" evidence="1">
    <location>
        <begin position="80"/>
        <end position="96"/>
    </location>
</feature>
<accession>A0ABD5XS28</accession>
<sequence length="114" mass="11989">MSDTVERTRVDDARADDTPEWEVFLRESPCEPLRHAGSVTAPTAEVAHEQATTLFPGAGTLWLCRSDRVARFADRDLGAAYAADGSADATDTTGDPGEAGGDADGPTRRGGVEP</sequence>
<feature type="compositionally biased region" description="Basic and acidic residues" evidence="1">
    <location>
        <begin position="105"/>
        <end position="114"/>
    </location>
</feature>
<dbReference type="Proteomes" id="UP001596368">
    <property type="component" value="Unassembled WGS sequence"/>
</dbReference>
<dbReference type="AlphaFoldDB" id="A0ABD5XS28"/>
<dbReference type="NCBIfam" id="TIGR04031">
    <property type="entry name" value="Htur_1727_fam"/>
    <property type="match status" value="1"/>
</dbReference>